<dbReference type="EMBL" id="BLPG01000001">
    <property type="protein sequence ID" value="GFJ91397.1"/>
    <property type="molecule type" value="Genomic_DNA"/>
</dbReference>
<dbReference type="AlphaFoldDB" id="A0A6V8LBG0"/>
<comment type="caution">
    <text evidence="1">The sequence shown here is derived from an EMBL/GenBank/DDBJ whole genome shotgun (WGS) entry which is preliminary data.</text>
</comment>
<dbReference type="Proteomes" id="UP000482960">
    <property type="component" value="Unassembled WGS sequence"/>
</dbReference>
<reference evidence="1 2" key="2">
    <citation type="submission" date="2020-03" db="EMBL/GenBank/DDBJ databases">
        <authorList>
            <person name="Ichikawa N."/>
            <person name="Kimura A."/>
            <person name="Kitahashi Y."/>
            <person name="Uohara A."/>
        </authorList>
    </citation>
    <scope>NUCLEOTIDE SEQUENCE [LARGE SCALE GENOMIC DNA]</scope>
    <source>
        <strain evidence="1 2">NBRC 108638</strain>
    </source>
</reference>
<accession>A0A6V8LBG0</accession>
<evidence type="ECO:0000313" key="2">
    <source>
        <dbReference type="Proteomes" id="UP000482960"/>
    </source>
</evidence>
<protein>
    <recommendedName>
        <fullName evidence="3">DNA-binding protein</fullName>
    </recommendedName>
</protein>
<proteinExistence type="predicted"/>
<evidence type="ECO:0000313" key="1">
    <source>
        <dbReference type="EMBL" id="GFJ91397.1"/>
    </source>
</evidence>
<evidence type="ECO:0008006" key="3">
    <source>
        <dbReference type="Google" id="ProtNLM"/>
    </source>
</evidence>
<gene>
    <name evidence="1" type="ORF">Prum_050390</name>
</gene>
<dbReference type="RefSeq" id="WP_173078496.1">
    <property type="nucleotide sequence ID" value="NZ_BAABJB010000004.1"/>
</dbReference>
<name>A0A6V8LBG0_9ACTN</name>
<organism evidence="1 2">
    <name type="scientific">Phytohabitans rumicis</name>
    <dbReference type="NCBI Taxonomy" id="1076125"/>
    <lineage>
        <taxon>Bacteria</taxon>
        <taxon>Bacillati</taxon>
        <taxon>Actinomycetota</taxon>
        <taxon>Actinomycetes</taxon>
        <taxon>Micromonosporales</taxon>
        <taxon>Micromonosporaceae</taxon>
    </lineage>
</organism>
<sequence>MPVHTFTLILDRRPSDEELATLFDTGCDDVTFGVEDGLPVADFDRSAPMAADAIASAVRDLDSIGVTARRLLDQDLLTLADIADRIGRSREAVRRYAAGTRGPGGFPAPVNPAREGTVFYRWSEVAPWLRDHLDIDLPKVDLVFVVANLVLQTRLHREHVPHMSALTDLLSV</sequence>
<reference evidence="1 2" key="1">
    <citation type="submission" date="2020-03" db="EMBL/GenBank/DDBJ databases">
        <title>Whole genome shotgun sequence of Phytohabitans rumicis NBRC 108638.</title>
        <authorList>
            <person name="Komaki H."/>
            <person name="Tamura T."/>
        </authorList>
    </citation>
    <scope>NUCLEOTIDE SEQUENCE [LARGE SCALE GENOMIC DNA]</scope>
    <source>
        <strain evidence="1 2">NBRC 108638</strain>
    </source>
</reference>
<keyword evidence="2" id="KW-1185">Reference proteome</keyword>